<feature type="transmembrane region" description="Helical" evidence="9">
    <location>
        <begin position="246"/>
        <end position="267"/>
    </location>
</feature>
<dbReference type="GO" id="GO:0016020">
    <property type="term" value="C:membrane"/>
    <property type="evidence" value="ECO:0007669"/>
    <property type="project" value="UniProtKB-SubCell"/>
</dbReference>
<dbReference type="Gene3D" id="3.40.50.300">
    <property type="entry name" value="P-loop containing nucleotide triphosphate hydrolases"/>
    <property type="match status" value="2"/>
</dbReference>
<comment type="similarity">
    <text evidence="2">Belongs to the ABC transporter superfamily. ABCA family.</text>
</comment>
<feature type="transmembrane region" description="Helical" evidence="9">
    <location>
        <begin position="870"/>
        <end position="891"/>
    </location>
</feature>
<dbReference type="PANTHER" id="PTHR19229">
    <property type="entry name" value="ATP-BINDING CASSETTE TRANSPORTER SUBFAMILY A ABCA"/>
    <property type="match status" value="1"/>
</dbReference>
<dbReference type="InterPro" id="IPR026082">
    <property type="entry name" value="ABCA"/>
</dbReference>
<dbReference type="SUPFAM" id="SSF52540">
    <property type="entry name" value="P-loop containing nucleoside triphosphate hydrolases"/>
    <property type="match status" value="2"/>
</dbReference>
<feature type="transmembrane region" description="Helical" evidence="9">
    <location>
        <begin position="681"/>
        <end position="700"/>
    </location>
</feature>
<evidence type="ECO:0000313" key="14">
    <source>
        <dbReference type="Proteomes" id="UP000290189"/>
    </source>
</evidence>
<dbReference type="GO" id="GO:0005319">
    <property type="term" value="F:lipid transporter activity"/>
    <property type="evidence" value="ECO:0007669"/>
    <property type="project" value="TreeGrafter"/>
</dbReference>
<feature type="transmembrane region" description="Helical" evidence="9">
    <location>
        <begin position="783"/>
        <end position="803"/>
    </location>
</feature>
<feature type="transmembrane region" description="Helical" evidence="9">
    <location>
        <begin position="110"/>
        <end position="136"/>
    </location>
</feature>
<proteinExistence type="inferred from homology"/>
<dbReference type="GO" id="GO:0005524">
    <property type="term" value="F:ATP binding"/>
    <property type="evidence" value="ECO:0007669"/>
    <property type="project" value="UniProtKB-KW"/>
</dbReference>
<dbReference type="InterPro" id="IPR017871">
    <property type="entry name" value="ABC_transporter-like_CS"/>
</dbReference>
<dbReference type="PROSITE" id="PS50893">
    <property type="entry name" value="ABC_TRANSPORTER_2"/>
    <property type="match status" value="2"/>
</dbReference>
<dbReference type="PROSITE" id="PS00211">
    <property type="entry name" value="ABC_TRANSPORTER_1"/>
    <property type="match status" value="2"/>
</dbReference>
<keyword evidence="13" id="KW-1185">Reference proteome</keyword>
<keyword evidence="7 9" id="KW-1133">Transmembrane helix</keyword>
<dbReference type="InterPro" id="IPR003439">
    <property type="entry name" value="ABC_transporter-like_ATP-bd"/>
</dbReference>
<feature type="transmembrane region" description="Helical" evidence="9">
    <location>
        <begin position="142"/>
        <end position="162"/>
    </location>
</feature>
<dbReference type="Pfam" id="PF12698">
    <property type="entry name" value="ABC2_membrane_3"/>
    <property type="match status" value="1"/>
</dbReference>
<keyword evidence="6" id="KW-0067">ATP-binding</keyword>
<organism evidence="11 13">
    <name type="scientific">Plasmodiophora brassicae</name>
    <name type="common">Clubroot disease agent</name>
    <dbReference type="NCBI Taxonomy" id="37360"/>
    <lineage>
        <taxon>Eukaryota</taxon>
        <taxon>Sar</taxon>
        <taxon>Rhizaria</taxon>
        <taxon>Endomyxa</taxon>
        <taxon>Phytomyxea</taxon>
        <taxon>Plasmodiophorida</taxon>
        <taxon>Plasmodiophoridae</taxon>
        <taxon>Plasmodiophora</taxon>
    </lineage>
</organism>
<dbReference type="InterPro" id="IPR003593">
    <property type="entry name" value="AAA+_ATPase"/>
</dbReference>
<feature type="transmembrane region" description="Helical" evidence="9">
    <location>
        <begin position="65"/>
        <end position="89"/>
    </location>
</feature>
<feature type="transmembrane region" description="Helical" evidence="9">
    <location>
        <begin position="171"/>
        <end position="190"/>
    </location>
</feature>
<feature type="transmembrane region" description="Helical" evidence="9">
    <location>
        <begin position="25"/>
        <end position="45"/>
    </location>
</feature>
<dbReference type="Proteomes" id="UP000039324">
    <property type="component" value="Unassembled WGS sequence"/>
</dbReference>
<dbReference type="GO" id="GO:0140359">
    <property type="term" value="F:ABC-type transporter activity"/>
    <property type="evidence" value="ECO:0007669"/>
    <property type="project" value="InterPro"/>
</dbReference>
<keyword evidence="12" id="KW-0496">Mitochondrion</keyword>
<feature type="transmembrane region" description="Helical" evidence="9">
    <location>
        <begin position="810"/>
        <end position="834"/>
    </location>
</feature>
<keyword evidence="4 9" id="KW-0812">Transmembrane</keyword>
<dbReference type="OrthoDB" id="10268057at2759"/>
<feature type="transmembrane region" description="Helical" evidence="9">
    <location>
        <begin position="706"/>
        <end position="724"/>
    </location>
</feature>
<dbReference type="GO" id="GO:0016887">
    <property type="term" value="F:ATP hydrolysis activity"/>
    <property type="evidence" value="ECO:0007669"/>
    <property type="project" value="InterPro"/>
</dbReference>
<geneLocation type="mitochondrion" evidence="12"/>
<evidence type="ECO:0000256" key="1">
    <source>
        <dbReference type="ARBA" id="ARBA00004141"/>
    </source>
</evidence>
<feature type="transmembrane region" description="Helical" evidence="9">
    <location>
        <begin position="744"/>
        <end position="771"/>
    </location>
</feature>
<dbReference type="EMBL" id="CDSF01000079">
    <property type="protein sequence ID" value="CEO97637.1"/>
    <property type="molecule type" value="Genomic_DNA"/>
</dbReference>
<comment type="subcellular location">
    <subcellularLocation>
        <location evidence="1">Membrane</location>
        <topology evidence="1">Multi-pass membrane protein</topology>
    </subcellularLocation>
</comment>
<evidence type="ECO:0000256" key="9">
    <source>
        <dbReference type="SAM" id="Phobius"/>
    </source>
</evidence>
<dbReference type="Proteomes" id="UP000290189">
    <property type="component" value="Unassembled WGS sequence"/>
</dbReference>
<evidence type="ECO:0000256" key="5">
    <source>
        <dbReference type="ARBA" id="ARBA00022741"/>
    </source>
</evidence>
<dbReference type="EMBL" id="OVEO01000008">
    <property type="protein sequence ID" value="SPQ97933.1"/>
    <property type="molecule type" value="Genomic_DNA"/>
</dbReference>
<dbReference type="InterPro" id="IPR027417">
    <property type="entry name" value="P-loop_NTPase"/>
</dbReference>
<dbReference type="CDD" id="cd03263">
    <property type="entry name" value="ABC_subfamily_A"/>
    <property type="match status" value="2"/>
</dbReference>
<evidence type="ECO:0000256" key="7">
    <source>
        <dbReference type="ARBA" id="ARBA00022989"/>
    </source>
</evidence>
<protein>
    <recommendedName>
        <fullName evidence="10">ABC transporter domain-containing protein</fullName>
    </recommendedName>
</protein>
<dbReference type="AlphaFoldDB" id="A0A0G4IR34"/>
<evidence type="ECO:0000313" key="11">
    <source>
        <dbReference type="EMBL" id="CEO97637.1"/>
    </source>
</evidence>
<reference evidence="11 13" key="1">
    <citation type="submission" date="2015-02" db="EMBL/GenBank/DDBJ databases">
        <authorList>
            <person name="Chooi Y.-H."/>
        </authorList>
    </citation>
    <scope>NUCLEOTIDE SEQUENCE [LARGE SCALE GENOMIC DNA]</scope>
    <source>
        <strain evidence="11">E3</strain>
    </source>
</reference>
<dbReference type="Pfam" id="PF00005">
    <property type="entry name" value="ABC_tran"/>
    <property type="match status" value="2"/>
</dbReference>
<feature type="domain" description="ABC transporter" evidence="10">
    <location>
        <begin position="937"/>
        <end position="1169"/>
    </location>
</feature>
<feature type="domain" description="ABC transporter" evidence="10">
    <location>
        <begin position="326"/>
        <end position="557"/>
    </location>
</feature>
<feature type="transmembrane region" description="Helical" evidence="9">
    <location>
        <begin position="840"/>
        <end position="858"/>
    </location>
</feature>
<reference evidence="12 14" key="2">
    <citation type="submission" date="2018-03" db="EMBL/GenBank/DDBJ databases">
        <authorList>
            <person name="Fogelqvist J."/>
        </authorList>
    </citation>
    <scope>NUCLEOTIDE SEQUENCE [LARGE SCALE GENOMIC DNA]</scope>
</reference>
<dbReference type="FunFam" id="3.40.50.300:FF:000335">
    <property type="entry name" value="ATP binding cassette subfamily A member 5"/>
    <property type="match status" value="2"/>
</dbReference>
<sequence>MALPFYSSFTALLWKNWVTKRRAPVGLLIKMFLIVLWSLATSYAIHGLVSKQQLLEDAIQEMKMMLSGTAAVMALVFMFIVLEVVGLVVEEKTTRNREQLRIIGVPESAIATSWIVLYALIVVVIGVCTCVGGLLLSNVTALGFWGFVTLHMIALGPFAYFLSAFFDNPKLAAFSAFILYLLPVALPVMASMRFHKYNSLKADVLDALCTATNVLRFFHPSIALGASMSSAPATIFFDNTTDTMDVLLEIVIPVAHSIIYTLLGVYLNRVLPSRYGASASWLYPLKALFGGHNTKSHHEAAPPVVPTGTDPTRFESVDHSTRTVGVSVRDLRKEYNGGAIVAVNGVNLEMFQGEVFALLGHNGAGKTTLLECLAGSHSPTSGQAWVNGYEISSDMDKVRRSLGVCPQFSSLYASLTVLESLMLFGRLKGRSAAEAHQDAVQIVDALGLTDVSSLRTPVLSGGQQRKLNVALSFTGGSRTIILDEPSSGMDVESQLQLWATIRSMKQGRTIILTTHSMTEAEALGDRIAIMSAGSVQCLGTSLFLKRNLGTGYTLSLFVDNASDDQVQSFVSRHVPEARLEARSGAEFIFAIPQEEPSTIGALLTQLEAAKENRTSGIVDYFLTPSRLEDVFLRIAREHEERLGLAGKEVPPMPDFQIVESGAWNQILVMCTLLLSELRSDVVLFLSLVLPVAFALLSIGSPSLSSFTYWLLYATVFITSGANIASIRSSGKRLHMSIYGMSLPVFVSVGVLWNTLLLCASLLLVFCIQLASSTVPFALHVEPFVMQLLVCLAVASFGTFLAYVCRSVGALLGTASLLIGMDTIMWICDMIAAISGAKVPPVLWVVLAGIHPASFYSWVPIARFTPLTLALIFASMAMFWATMAGVCDWILLHPGFRLRLKHLFVQRPTSLSSGNPVDADVQAEIDHVDNSDGSADLLRLRHIGKVFGKTIAVRDVTMGVRGGTSLAFLGVNGSGKTTSIKCMLGEEAPSLGSITVCGVDVAESPNEARQRIAYVPQFDTALMPKVSGRGHLHMYARLLGVPSHVRDDVVEHLIQGVGLEVGADRPSQTYSGGMKRKLSVAIAMLARRSVVMLDEPSTGVDPASRRHMWSMMKDVGNDPGRCLLLTTHALDEAEAICDRISIMVAGEVMCIGSAMHLKRKFGSHLQVDMVVERADQASSVARWMMETVPRCELVEASETRMRFSVLKTPDMSQARLFEIMHGQHGQPIVELAISTISLEQIFIDIARNGRLQQNALYVPMASLTA</sequence>
<evidence type="ECO:0000256" key="8">
    <source>
        <dbReference type="ARBA" id="ARBA00023136"/>
    </source>
</evidence>
<accession>A0A0G4IR34</accession>
<dbReference type="OMA" id="RRCALME"/>
<keyword evidence="5" id="KW-0547">Nucleotide-binding</keyword>
<keyword evidence="8 9" id="KW-0472">Membrane</keyword>
<evidence type="ECO:0000256" key="6">
    <source>
        <dbReference type="ARBA" id="ARBA00022840"/>
    </source>
</evidence>
<evidence type="ECO:0000256" key="4">
    <source>
        <dbReference type="ARBA" id="ARBA00022692"/>
    </source>
</evidence>
<dbReference type="InterPro" id="IPR013525">
    <property type="entry name" value="ABC2_TM"/>
</dbReference>
<dbReference type="STRING" id="37360.A0A0G4IR34"/>
<evidence type="ECO:0000259" key="10">
    <source>
        <dbReference type="PROSITE" id="PS50893"/>
    </source>
</evidence>
<evidence type="ECO:0000256" key="2">
    <source>
        <dbReference type="ARBA" id="ARBA00008869"/>
    </source>
</evidence>
<gene>
    <name evidence="11" type="ORF">PBRA_000982</name>
    <name evidence="12" type="ORF">PLBR_LOCUS5148</name>
</gene>
<keyword evidence="3" id="KW-0813">Transport</keyword>
<evidence type="ECO:0000313" key="12">
    <source>
        <dbReference type="EMBL" id="SPQ97933.1"/>
    </source>
</evidence>
<evidence type="ECO:0000313" key="13">
    <source>
        <dbReference type="Proteomes" id="UP000039324"/>
    </source>
</evidence>
<name>A0A0G4IR34_PLABS</name>
<dbReference type="SMART" id="SM00382">
    <property type="entry name" value="AAA"/>
    <property type="match status" value="2"/>
</dbReference>
<evidence type="ECO:0000256" key="3">
    <source>
        <dbReference type="ARBA" id="ARBA00022448"/>
    </source>
</evidence>